<accession>A0ABM1QM81</accession>
<dbReference type="Gene3D" id="3.30.200.20">
    <property type="entry name" value="Phosphorylase Kinase, domain 1"/>
    <property type="match status" value="1"/>
</dbReference>
<keyword evidence="2" id="KW-0808">Transferase</keyword>
<dbReference type="InterPro" id="IPR017441">
    <property type="entry name" value="Protein_kinase_ATP_BS"/>
</dbReference>
<keyword evidence="3 6" id="KW-0547">Nucleotide-binding</keyword>
<name>A0ABM1QM81_CAMSA</name>
<comment type="similarity">
    <text evidence="7">Belongs to the protein kinase superfamily.</text>
</comment>
<feature type="region of interest" description="Disordered" evidence="8">
    <location>
        <begin position="25"/>
        <end position="48"/>
    </location>
</feature>
<keyword evidence="11" id="KW-1185">Reference proteome</keyword>
<reference evidence="12" key="2">
    <citation type="submission" date="2025-08" db="UniProtKB">
        <authorList>
            <consortium name="RefSeq"/>
        </authorList>
    </citation>
    <scope>IDENTIFICATION</scope>
    <source>
        <tissue evidence="12">Leaf</tissue>
    </source>
</reference>
<dbReference type="PANTHER" id="PTHR27002">
    <property type="entry name" value="RECEPTOR-LIKE SERINE/THREONINE-PROTEIN KINASE SD1-8"/>
    <property type="match status" value="1"/>
</dbReference>
<dbReference type="InterPro" id="IPR000719">
    <property type="entry name" value="Prot_kinase_dom"/>
</dbReference>
<dbReference type="InterPro" id="IPR001245">
    <property type="entry name" value="Ser-Thr/Tyr_kinase_cat_dom"/>
</dbReference>
<evidence type="ECO:0000256" key="1">
    <source>
        <dbReference type="ARBA" id="ARBA00022527"/>
    </source>
</evidence>
<dbReference type="RefSeq" id="XP_019087869.1">
    <property type="nucleotide sequence ID" value="XM_019232324.1"/>
</dbReference>
<gene>
    <name evidence="12" type="primary">LOC104727816</name>
</gene>
<evidence type="ECO:0000259" key="10">
    <source>
        <dbReference type="PROSITE" id="PS50011"/>
    </source>
</evidence>
<organism evidence="11 12">
    <name type="scientific">Camelina sativa</name>
    <name type="common">False flax</name>
    <name type="synonym">Myagrum sativum</name>
    <dbReference type="NCBI Taxonomy" id="90675"/>
    <lineage>
        <taxon>Eukaryota</taxon>
        <taxon>Viridiplantae</taxon>
        <taxon>Streptophyta</taxon>
        <taxon>Embryophyta</taxon>
        <taxon>Tracheophyta</taxon>
        <taxon>Spermatophyta</taxon>
        <taxon>Magnoliopsida</taxon>
        <taxon>eudicotyledons</taxon>
        <taxon>Gunneridae</taxon>
        <taxon>Pentapetalae</taxon>
        <taxon>rosids</taxon>
        <taxon>malvids</taxon>
        <taxon>Brassicales</taxon>
        <taxon>Brassicaceae</taxon>
        <taxon>Camelineae</taxon>
        <taxon>Camelina</taxon>
    </lineage>
</organism>
<dbReference type="PROSITE" id="PS00108">
    <property type="entry name" value="PROTEIN_KINASE_ST"/>
    <property type="match status" value="1"/>
</dbReference>
<evidence type="ECO:0000256" key="5">
    <source>
        <dbReference type="ARBA" id="ARBA00022840"/>
    </source>
</evidence>
<feature type="transmembrane region" description="Helical" evidence="9">
    <location>
        <begin position="52"/>
        <end position="79"/>
    </location>
</feature>
<evidence type="ECO:0000256" key="2">
    <source>
        <dbReference type="ARBA" id="ARBA00022679"/>
    </source>
</evidence>
<keyword evidence="1 7" id="KW-0723">Serine/threonine-protein kinase</keyword>
<dbReference type="SUPFAM" id="SSF56112">
    <property type="entry name" value="Protein kinase-like (PK-like)"/>
    <property type="match status" value="1"/>
</dbReference>
<evidence type="ECO:0000256" key="7">
    <source>
        <dbReference type="RuleBase" id="RU000304"/>
    </source>
</evidence>
<keyword evidence="9" id="KW-0812">Transmembrane</keyword>
<evidence type="ECO:0000256" key="9">
    <source>
        <dbReference type="SAM" id="Phobius"/>
    </source>
</evidence>
<keyword evidence="9" id="KW-1133">Transmembrane helix</keyword>
<dbReference type="InterPro" id="IPR011009">
    <property type="entry name" value="Kinase-like_dom_sf"/>
</dbReference>
<dbReference type="PROSITE" id="PS00107">
    <property type="entry name" value="PROTEIN_KINASE_ATP"/>
    <property type="match status" value="1"/>
</dbReference>
<sequence length="439" mass="49075">MRPSCFLRWDLYTYSKAFDNITVASPPPKPPVTVPQPAGDQNNSTDNDNKGISAGVVVAITVPTVMAVLILLVVGFIIFRRRKPYQRAEIESESDISSTDSLVYDFKTIEAATNKFSMSNKLGEGGFGAVYKGKLSNGTEVAVKRLSKKSGQGTREFRNEAVLVSKLQHRNLVRLLGFCLEGEEKILIYEFVPNKSLDFFLFDPVKQSQLDWTLRYKIIGGIARGVLYLHQDSRLTIIHRDLKASNILLDANMNPKISDFGLATIFRMEQTQENTSRIVGTYGYMSPEYAMHGQYSMKSDIYSFGVLVLEIISGKKNSSFYQTDEAHDLVSYAWRLWSNGTPSELVDPAIADSFQRNEVVRCVHIGLLCVQEDPSERPTLSSIVMMLTSNTMTLPVPRQPGLSFQSRIGKDPLDTDQFSTTRSLIGSVDDASITDLYPR</sequence>
<dbReference type="Gene3D" id="1.10.510.10">
    <property type="entry name" value="Transferase(Phosphotransferase) domain 1"/>
    <property type="match status" value="1"/>
</dbReference>
<dbReference type="PROSITE" id="PS50011">
    <property type="entry name" value="PROTEIN_KINASE_DOM"/>
    <property type="match status" value="1"/>
</dbReference>
<dbReference type="Pfam" id="PF07714">
    <property type="entry name" value="PK_Tyr_Ser-Thr"/>
    <property type="match status" value="1"/>
</dbReference>
<evidence type="ECO:0000256" key="8">
    <source>
        <dbReference type="SAM" id="MobiDB-lite"/>
    </source>
</evidence>
<keyword evidence="5 6" id="KW-0067">ATP-binding</keyword>
<dbReference type="GeneID" id="104727816"/>
<evidence type="ECO:0000256" key="4">
    <source>
        <dbReference type="ARBA" id="ARBA00022777"/>
    </source>
</evidence>
<dbReference type="CDD" id="cd14066">
    <property type="entry name" value="STKc_IRAK"/>
    <property type="match status" value="1"/>
</dbReference>
<dbReference type="PANTHER" id="PTHR27002:SF1028">
    <property type="entry name" value="CYSTEINE-RICH RECEPTOR-LIKE PROTEIN KINASE 11"/>
    <property type="match status" value="1"/>
</dbReference>
<feature type="domain" description="Protein kinase" evidence="10">
    <location>
        <begin position="116"/>
        <end position="394"/>
    </location>
</feature>
<feature type="binding site" evidence="6">
    <location>
        <position position="144"/>
    </location>
    <ligand>
        <name>ATP</name>
        <dbReference type="ChEBI" id="CHEBI:30616"/>
    </ligand>
</feature>
<evidence type="ECO:0000256" key="6">
    <source>
        <dbReference type="PROSITE-ProRule" id="PRU10141"/>
    </source>
</evidence>
<evidence type="ECO:0000313" key="11">
    <source>
        <dbReference type="Proteomes" id="UP000694864"/>
    </source>
</evidence>
<dbReference type="SMART" id="SM00220">
    <property type="entry name" value="S_TKc"/>
    <property type="match status" value="1"/>
</dbReference>
<feature type="compositionally biased region" description="Pro residues" evidence="8">
    <location>
        <begin position="25"/>
        <end position="34"/>
    </location>
</feature>
<keyword evidence="9" id="KW-0472">Membrane</keyword>
<keyword evidence="4" id="KW-0418">Kinase</keyword>
<evidence type="ECO:0000256" key="3">
    <source>
        <dbReference type="ARBA" id="ARBA00022741"/>
    </source>
</evidence>
<proteinExistence type="inferred from homology"/>
<dbReference type="InterPro" id="IPR008271">
    <property type="entry name" value="Ser/Thr_kinase_AS"/>
</dbReference>
<reference evidence="11" key="1">
    <citation type="journal article" date="2014" name="Nat. Commun.">
        <title>The emerging biofuel crop Camelina sativa retains a highly undifferentiated hexaploid genome structure.</title>
        <authorList>
            <person name="Kagale S."/>
            <person name="Koh C."/>
            <person name="Nixon J."/>
            <person name="Bollina V."/>
            <person name="Clarke W.E."/>
            <person name="Tuteja R."/>
            <person name="Spillane C."/>
            <person name="Robinson S.J."/>
            <person name="Links M.G."/>
            <person name="Clarke C."/>
            <person name="Higgins E.E."/>
            <person name="Huebert T."/>
            <person name="Sharpe A.G."/>
            <person name="Parkin I.A."/>
        </authorList>
    </citation>
    <scope>NUCLEOTIDE SEQUENCE [LARGE SCALE GENOMIC DNA]</scope>
    <source>
        <strain evidence="11">cv. DH55</strain>
    </source>
</reference>
<dbReference type="Proteomes" id="UP000694864">
    <property type="component" value="Chromosome 11"/>
</dbReference>
<evidence type="ECO:0000313" key="12">
    <source>
        <dbReference type="RefSeq" id="XP_019087869.1"/>
    </source>
</evidence>
<protein>
    <submittedName>
        <fullName evidence="12">Cysteine-rich receptor-like protein kinase 11 isoform X1</fullName>
    </submittedName>
</protein>